<dbReference type="SUPFAM" id="SSF51735">
    <property type="entry name" value="NAD(P)-binding Rossmann-fold domains"/>
    <property type="match status" value="1"/>
</dbReference>
<dbReference type="InterPro" id="IPR016040">
    <property type="entry name" value="NAD(P)-bd_dom"/>
</dbReference>
<name>A0A0C2RHI0_9BACL</name>
<feature type="domain" description="NAD(P)-binding" evidence="1">
    <location>
        <begin position="10"/>
        <end position="122"/>
    </location>
</feature>
<evidence type="ECO:0000313" key="3">
    <source>
        <dbReference type="Proteomes" id="UP000031938"/>
    </source>
</evidence>
<accession>A0A0C2RHI0</accession>
<dbReference type="OrthoDB" id="9798632at2"/>
<reference evidence="2 3" key="1">
    <citation type="submission" date="2015-01" db="EMBL/GenBank/DDBJ databases">
        <title>Genome sequencing of Jeotgalibacillus soli.</title>
        <authorList>
            <person name="Goh K.M."/>
            <person name="Chan K.-G."/>
            <person name="Yaakop A.S."/>
            <person name="Ee R."/>
            <person name="Gan H.M."/>
            <person name="Chan C.S."/>
        </authorList>
    </citation>
    <scope>NUCLEOTIDE SEQUENCE [LARGE SCALE GENOMIC DNA]</scope>
    <source>
        <strain evidence="2 3">P9</strain>
    </source>
</reference>
<gene>
    <name evidence="2" type="ORF">KP78_10930</name>
</gene>
<organism evidence="2 3">
    <name type="scientific">Jeotgalibacillus soli</name>
    <dbReference type="NCBI Taxonomy" id="889306"/>
    <lineage>
        <taxon>Bacteria</taxon>
        <taxon>Bacillati</taxon>
        <taxon>Bacillota</taxon>
        <taxon>Bacilli</taxon>
        <taxon>Bacillales</taxon>
        <taxon>Caryophanaceae</taxon>
        <taxon>Jeotgalibacillus</taxon>
    </lineage>
</organism>
<dbReference type="PANTHER" id="PTHR14097:SF7">
    <property type="entry name" value="OXIDOREDUCTASE HTATIP2"/>
    <property type="match status" value="1"/>
</dbReference>
<dbReference type="AlphaFoldDB" id="A0A0C2RHI0"/>
<comment type="caution">
    <text evidence="2">The sequence shown here is derived from an EMBL/GenBank/DDBJ whole genome shotgun (WGS) entry which is preliminary data.</text>
</comment>
<dbReference type="EMBL" id="JXRP01000009">
    <property type="protein sequence ID" value="KIL49625.1"/>
    <property type="molecule type" value="Genomic_DNA"/>
</dbReference>
<dbReference type="RefSeq" id="WP_052474608.1">
    <property type="nucleotide sequence ID" value="NZ_JXRP01000009.1"/>
</dbReference>
<evidence type="ECO:0000259" key="1">
    <source>
        <dbReference type="Pfam" id="PF13460"/>
    </source>
</evidence>
<sequence>MQMRTAFVIGATGLVGQQVVKELCERVEYASIIVVTRRAFEFNHPKIQVRQIDFDYLEGAHIGLVDDVFCCLGTTMKKAKSKEGFRLVDLDYPLQFASIAKKNNVRQFLVVSAMGADPSSPIFYNRIKGLMEEQLKEIELPRLQIFRPSILLGDRKEFRLGETIGGKIASAIGWAMVGPLKSYRAIRAEQVALAMVEKALAPAKRPVVIHTSADIEKVERPVKEVLKKEMSREDFFKNNQKD</sequence>
<dbReference type="InterPro" id="IPR036291">
    <property type="entry name" value="NAD(P)-bd_dom_sf"/>
</dbReference>
<dbReference type="STRING" id="889306.KP78_10930"/>
<dbReference type="PANTHER" id="PTHR14097">
    <property type="entry name" value="OXIDOREDUCTASE HTATIP2"/>
    <property type="match status" value="1"/>
</dbReference>
<proteinExistence type="predicted"/>
<keyword evidence="3" id="KW-1185">Reference proteome</keyword>
<evidence type="ECO:0000313" key="2">
    <source>
        <dbReference type="EMBL" id="KIL49625.1"/>
    </source>
</evidence>
<protein>
    <recommendedName>
        <fullName evidence="1">NAD(P)-binding domain-containing protein</fullName>
    </recommendedName>
</protein>
<dbReference type="Pfam" id="PF13460">
    <property type="entry name" value="NAD_binding_10"/>
    <property type="match status" value="1"/>
</dbReference>
<dbReference type="PATRIC" id="fig|889306.3.peg.1101"/>
<dbReference type="Gene3D" id="3.40.50.720">
    <property type="entry name" value="NAD(P)-binding Rossmann-like Domain"/>
    <property type="match status" value="1"/>
</dbReference>
<dbReference type="Proteomes" id="UP000031938">
    <property type="component" value="Unassembled WGS sequence"/>
</dbReference>